<feature type="transmembrane region" description="Helical" evidence="2">
    <location>
        <begin position="120"/>
        <end position="138"/>
    </location>
</feature>
<dbReference type="AlphaFoldDB" id="A0A1V8SPY7"/>
<protein>
    <recommendedName>
        <fullName evidence="5">DUF2306 domain-containing protein</fullName>
    </recommendedName>
</protein>
<feature type="transmembrane region" description="Helical" evidence="2">
    <location>
        <begin position="274"/>
        <end position="292"/>
    </location>
</feature>
<evidence type="ECO:0000313" key="3">
    <source>
        <dbReference type="EMBL" id="OQO01104.1"/>
    </source>
</evidence>
<dbReference type="InParanoid" id="A0A1V8SPY7"/>
<feature type="transmembrane region" description="Helical" evidence="2">
    <location>
        <begin position="150"/>
        <end position="170"/>
    </location>
</feature>
<feature type="transmembrane region" description="Helical" evidence="2">
    <location>
        <begin position="28"/>
        <end position="46"/>
    </location>
</feature>
<dbReference type="EMBL" id="NAJO01000032">
    <property type="protein sequence ID" value="OQO01104.1"/>
    <property type="molecule type" value="Genomic_DNA"/>
</dbReference>
<feature type="transmembrane region" description="Helical" evidence="2">
    <location>
        <begin position="182"/>
        <end position="206"/>
    </location>
</feature>
<feature type="transmembrane region" description="Helical" evidence="2">
    <location>
        <begin position="86"/>
        <end position="108"/>
    </location>
</feature>
<reference evidence="4" key="1">
    <citation type="submission" date="2017-03" db="EMBL/GenBank/DDBJ databases">
        <title>Genomes of endolithic fungi from Antarctica.</title>
        <authorList>
            <person name="Coleine C."/>
            <person name="Masonjones S."/>
            <person name="Stajich J.E."/>
        </authorList>
    </citation>
    <scope>NUCLEOTIDE SEQUENCE [LARGE SCALE GENOMIC DNA]</scope>
    <source>
        <strain evidence="4">CCFEE 5527</strain>
    </source>
</reference>
<evidence type="ECO:0000256" key="2">
    <source>
        <dbReference type="SAM" id="Phobius"/>
    </source>
</evidence>
<proteinExistence type="predicted"/>
<evidence type="ECO:0008006" key="5">
    <source>
        <dbReference type="Google" id="ProtNLM"/>
    </source>
</evidence>
<keyword evidence="2" id="KW-0812">Transmembrane</keyword>
<evidence type="ECO:0000313" key="4">
    <source>
        <dbReference type="Proteomes" id="UP000192596"/>
    </source>
</evidence>
<keyword evidence="2" id="KW-1133">Transmembrane helix</keyword>
<name>A0A1V8SPY7_9PEZI</name>
<dbReference type="Proteomes" id="UP000192596">
    <property type="component" value="Unassembled WGS sequence"/>
</dbReference>
<feature type="region of interest" description="Disordered" evidence="1">
    <location>
        <begin position="331"/>
        <end position="356"/>
    </location>
</feature>
<dbReference type="Pfam" id="PF10067">
    <property type="entry name" value="DUF2306"/>
    <property type="match status" value="1"/>
</dbReference>
<comment type="caution">
    <text evidence="3">The sequence shown here is derived from an EMBL/GenBank/DDBJ whole genome shotgun (WGS) entry which is preliminary data.</text>
</comment>
<dbReference type="InterPro" id="IPR018750">
    <property type="entry name" value="DUF2306_membrane"/>
</dbReference>
<sequence>MSKSDRDAPNGFVRTMRKVYRPIGFRKGYNFVLFFITVGALLGFTLSRLQYLSFWGVFCKPGGKGINHAIPGECYYYSRDPFKLGIMLHIFTILPAALLVCLQFVPIIRHKVIIFHRLNGYLVILLSTIASAGAFMIARHTLGGDMATQTWTGAMIISTTIAYLMAWVNIKRLQIDQHRAWMLRAWAYFATIVTLRIIMILAVTIISGLSGWYVARPCAEIDYTFGQKNTVRFWPECSNFYNGTNLEQVVVVQANKKGKAIEVGAAFGMSFGSAGWLAFWLHAIGVELYLRLTPAESDRLRRVSYERQLERGFKHPGSAGLTAERFGDARPYESTSTVRESVAETIPLKDFDERER</sequence>
<gene>
    <name evidence="3" type="ORF">B0A48_13347</name>
</gene>
<keyword evidence="2" id="KW-0472">Membrane</keyword>
<dbReference type="OrthoDB" id="193478at2759"/>
<organism evidence="3 4">
    <name type="scientific">Cryoendolithus antarcticus</name>
    <dbReference type="NCBI Taxonomy" id="1507870"/>
    <lineage>
        <taxon>Eukaryota</taxon>
        <taxon>Fungi</taxon>
        <taxon>Dikarya</taxon>
        <taxon>Ascomycota</taxon>
        <taxon>Pezizomycotina</taxon>
        <taxon>Dothideomycetes</taxon>
        <taxon>Dothideomycetidae</taxon>
        <taxon>Cladosporiales</taxon>
        <taxon>Cladosporiaceae</taxon>
        <taxon>Cryoendolithus</taxon>
    </lineage>
</organism>
<dbReference type="STRING" id="1507870.A0A1V8SPY7"/>
<evidence type="ECO:0000256" key="1">
    <source>
        <dbReference type="SAM" id="MobiDB-lite"/>
    </source>
</evidence>
<accession>A0A1V8SPY7</accession>
<keyword evidence="4" id="KW-1185">Reference proteome</keyword>
<feature type="compositionally biased region" description="Basic and acidic residues" evidence="1">
    <location>
        <begin position="347"/>
        <end position="356"/>
    </location>
</feature>